<sequence>MENPRLLIMSGTDSVSDPLASTIRGNDGVELYRARVARRGR</sequence>
<evidence type="ECO:0000313" key="2">
    <source>
        <dbReference type="Proteomes" id="UP000021210"/>
    </source>
</evidence>
<dbReference type="AlphaFoldDB" id="A0A829QCZ6"/>
<dbReference type="Proteomes" id="UP000021210">
    <property type="component" value="Unassembled WGS sequence"/>
</dbReference>
<reference evidence="1 2" key="1">
    <citation type="submission" date="2013-12" db="EMBL/GenBank/DDBJ databases">
        <authorList>
            <person name="Zelazny A."/>
            <person name="Olivier K."/>
            <person name="Holland S."/>
            <person name="Lenaerts A."/>
            <person name="Ordway D."/>
            <person name="DeGroote M.A."/>
            <person name="Parker T."/>
            <person name="Sizemore C."/>
            <person name="Tallon L.J."/>
            <person name="Sadzewicz L.K."/>
            <person name="Sengamalay N."/>
            <person name="Fraser C.M."/>
            <person name="Hine E."/>
            <person name="Shefchek K.A."/>
            <person name="Das S.P."/>
            <person name="Tettelin H."/>
        </authorList>
    </citation>
    <scope>NUCLEOTIDE SEQUENCE [LARGE SCALE GENOMIC DNA]</scope>
    <source>
        <strain evidence="1 2">1948</strain>
    </source>
</reference>
<name>A0A829QCZ6_9MYCO</name>
<organism evidence="1 2">
    <name type="scientific">Mycobacteroides abscessus 1948</name>
    <dbReference type="NCBI Taxonomy" id="1299323"/>
    <lineage>
        <taxon>Bacteria</taxon>
        <taxon>Bacillati</taxon>
        <taxon>Actinomycetota</taxon>
        <taxon>Actinomycetes</taxon>
        <taxon>Mycobacteriales</taxon>
        <taxon>Mycobacteriaceae</taxon>
        <taxon>Mycobacteroides</taxon>
        <taxon>Mycobacteroides abscessus</taxon>
    </lineage>
</organism>
<comment type="caution">
    <text evidence="1">The sequence shown here is derived from an EMBL/GenBank/DDBJ whole genome shotgun (WGS) entry which is preliminary data.</text>
</comment>
<protein>
    <submittedName>
        <fullName evidence="1">Uncharacterized protein</fullName>
    </submittedName>
</protein>
<dbReference type="EMBL" id="JAOH01000002">
    <property type="protein sequence ID" value="EUA61072.1"/>
    <property type="molecule type" value="Genomic_DNA"/>
</dbReference>
<proteinExistence type="predicted"/>
<gene>
    <name evidence="1" type="ORF">I542_1210</name>
</gene>
<evidence type="ECO:0000313" key="1">
    <source>
        <dbReference type="EMBL" id="EUA61072.1"/>
    </source>
</evidence>
<accession>A0A829QCZ6</accession>